<dbReference type="STRING" id="439228.SAMN06295920_101300"/>
<gene>
    <name evidence="7" type="ORF">SAMN06295920_101300</name>
</gene>
<evidence type="ECO:0000313" key="8">
    <source>
        <dbReference type="Proteomes" id="UP000189818"/>
    </source>
</evidence>
<dbReference type="RefSeq" id="WP_079646267.1">
    <property type="nucleotide sequence ID" value="NZ_FUYM01000001.1"/>
</dbReference>
<evidence type="ECO:0000256" key="2">
    <source>
        <dbReference type="ARBA" id="ARBA00009694"/>
    </source>
</evidence>
<dbReference type="EMBL" id="FUYM01000001">
    <property type="protein sequence ID" value="SKB26980.1"/>
    <property type="molecule type" value="Genomic_DNA"/>
</dbReference>
<dbReference type="AlphaFoldDB" id="A0A1T4ZW60"/>
<dbReference type="GO" id="GO:0005886">
    <property type="term" value="C:plasma membrane"/>
    <property type="evidence" value="ECO:0007669"/>
    <property type="project" value="TreeGrafter"/>
</dbReference>
<keyword evidence="8" id="KW-1185">Reference proteome</keyword>
<feature type="transmembrane region" description="Helical" evidence="6">
    <location>
        <begin position="90"/>
        <end position="114"/>
    </location>
</feature>
<accession>A0A1T4ZW60</accession>
<keyword evidence="5 6" id="KW-0472">Membrane</keyword>
<dbReference type="InterPro" id="IPR006696">
    <property type="entry name" value="DUF423"/>
</dbReference>
<evidence type="ECO:0000256" key="3">
    <source>
        <dbReference type="ARBA" id="ARBA00022692"/>
    </source>
</evidence>
<sequence>MARARMSGDPLAALFALSGAVAVVAGAYGAHGASGKAAEWLATGAEYQMIHAVAGLVVLARARGAAGLLLLGALLFSGTLYAMALGGPRWLGAVTPLGGLAMILGWIWIAILYLRGR</sequence>
<name>A0A1T4ZW60_9SPHN</name>
<evidence type="ECO:0000256" key="6">
    <source>
        <dbReference type="SAM" id="Phobius"/>
    </source>
</evidence>
<comment type="similarity">
    <text evidence="2">Belongs to the UPF0382 family.</text>
</comment>
<dbReference type="PANTHER" id="PTHR43461:SF1">
    <property type="entry name" value="TRANSMEMBRANE PROTEIN 256"/>
    <property type="match status" value="1"/>
</dbReference>
<comment type="subcellular location">
    <subcellularLocation>
        <location evidence="1">Membrane</location>
        <topology evidence="1">Multi-pass membrane protein</topology>
    </subcellularLocation>
</comment>
<dbReference type="Pfam" id="PF04241">
    <property type="entry name" value="DUF423"/>
    <property type="match status" value="1"/>
</dbReference>
<dbReference type="PANTHER" id="PTHR43461">
    <property type="entry name" value="TRANSMEMBRANE PROTEIN 256"/>
    <property type="match status" value="1"/>
</dbReference>
<feature type="transmembrane region" description="Helical" evidence="6">
    <location>
        <begin position="39"/>
        <end position="59"/>
    </location>
</feature>
<keyword evidence="3 6" id="KW-0812">Transmembrane</keyword>
<keyword evidence="4 6" id="KW-1133">Transmembrane helix</keyword>
<dbReference type="Proteomes" id="UP000189818">
    <property type="component" value="Unassembled WGS sequence"/>
</dbReference>
<evidence type="ECO:0000313" key="7">
    <source>
        <dbReference type="EMBL" id="SKB26980.1"/>
    </source>
</evidence>
<evidence type="ECO:0000256" key="5">
    <source>
        <dbReference type="ARBA" id="ARBA00023136"/>
    </source>
</evidence>
<organism evidence="7 8">
    <name type="scientific">Rhizorhabdus histidinilytica</name>
    <dbReference type="NCBI Taxonomy" id="439228"/>
    <lineage>
        <taxon>Bacteria</taxon>
        <taxon>Pseudomonadati</taxon>
        <taxon>Pseudomonadota</taxon>
        <taxon>Alphaproteobacteria</taxon>
        <taxon>Sphingomonadales</taxon>
        <taxon>Sphingomonadaceae</taxon>
        <taxon>Rhizorhabdus</taxon>
    </lineage>
</organism>
<reference evidence="8" key="1">
    <citation type="submission" date="2017-02" db="EMBL/GenBank/DDBJ databases">
        <authorList>
            <person name="Varghese N."/>
            <person name="Submissions S."/>
        </authorList>
    </citation>
    <scope>NUCLEOTIDE SEQUENCE [LARGE SCALE GENOMIC DNA]</scope>
    <source>
        <strain evidence="8">UM2</strain>
    </source>
</reference>
<dbReference type="OrthoDB" id="9802121at2"/>
<evidence type="ECO:0000256" key="1">
    <source>
        <dbReference type="ARBA" id="ARBA00004141"/>
    </source>
</evidence>
<feature type="transmembrane region" description="Helical" evidence="6">
    <location>
        <begin position="66"/>
        <end position="84"/>
    </location>
</feature>
<protein>
    <submittedName>
        <fullName evidence="7">Uncharacterized membrane protein YgdD, TMEM256/DUF423 family</fullName>
    </submittedName>
</protein>
<evidence type="ECO:0000256" key="4">
    <source>
        <dbReference type="ARBA" id="ARBA00022989"/>
    </source>
</evidence>
<proteinExistence type="inferred from homology"/>